<dbReference type="InterPro" id="IPR003593">
    <property type="entry name" value="AAA+_ATPase"/>
</dbReference>
<comment type="similarity">
    <text evidence="1">Belongs to the ABC transporter superfamily.</text>
</comment>
<dbReference type="RefSeq" id="WP_071317156.1">
    <property type="nucleotide sequence ID" value="NZ_CP063356.2"/>
</dbReference>
<dbReference type="GO" id="GO:0005524">
    <property type="term" value="F:ATP binding"/>
    <property type="evidence" value="ECO:0007669"/>
    <property type="project" value="UniProtKB-KW"/>
</dbReference>
<dbReference type="EMBL" id="CP063356">
    <property type="protein sequence ID" value="QOY38159.1"/>
    <property type="molecule type" value="Genomic_DNA"/>
</dbReference>
<dbReference type="PANTHER" id="PTHR43335:SF4">
    <property type="entry name" value="ABC TRANSPORTER, ATP-BINDING PROTEIN"/>
    <property type="match status" value="1"/>
</dbReference>
<dbReference type="Gene3D" id="3.40.50.300">
    <property type="entry name" value="P-loop containing nucleotide triphosphate hydrolases"/>
    <property type="match status" value="1"/>
</dbReference>
<dbReference type="InterPro" id="IPR027417">
    <property type="entry name" value="P-loop_NTPase"/>
</dbReference>
<dbReference type="PROSITE" id="PS00211">
    <property type="entry name" value="ABC_TRANSPORTER_1"/>
    <property type="match status" value="1"/>
</dbReference>
<reference evidence="6 8" key="1">
    <citation type="submission" date="2016-10" db="EMBL/GenBank/DDBJ databases">
        <title>Draft genome sequences of four alkaliphilic bacteria belonging to the Anaerobacillus genus.</title>
        <authorList>
            <person name="Bassil N.M."/>
            <person name="Lloyd J.R."/>
        </authorList>
    </citation>
    <scope>NUCLEOTIDE SEQUENCE [LARGE SCALE GENOMIC DNA]</scope>
    <source>
        <strain evidence="6 8">NB2006</strain>
    </source>
</reference>
<dbReference type="GO" id="GO:0016887">
    <property type="term" value="F:ATP hydrolysis activity"/>
    <property type="evidence" value="ECO:0007669"/>
    <property type="project" value="InterPro"/>
</dbReference>
<evidence type="ECO:0000313" key="7">
    <source>
        <dbReference type="EMBL" id="QOY38159.1"/>
    </source>
</evidence>
<organism evidence="6 8">
    <name type="scientific">Anaerobacillus isosaccharinicus</name>
    <dbReference type="NCBI Taxonomy" id="1532552"/>
    <lineage>
        <taxon>Bacteria</taxon>
        <taxon>Bacillati</taxon>
        <taxon>Bacillota</taxon>
        <taxon>Bacilli</taxon>
        <taxon>Bacillales</taxon>
        <taxon>Bacillaceae</taxon>
        <taxon>Anaerobacillus</taxon>
    </lineage>
</organism>
<evidence type="ECO:0000313" key="6">
    <source>
        <dbReference type="EMBL" id="OIJ16465.1"/>
    </source>
</evidence>
<feature type="domain" description="ABC transporter" evidence="5">
    <location>
        <begin position="7"/>
        <end position="234"/>
    </location>
</feature>
<keyword evidence="8" id="KW-1185">Reference proteome</keyword>
<keyword evidence="3" id="KW-0547">Nucleotide-binding</keyword>
<evidence type="ECO:0000256" key="4">
    <source>
        <dbReference type="ARBA" id="ARBA00022840"/>
    </source>
</evidence>
<gene>
    <name evidence="7" type="ORF">AWH56_011840</name>
    <name evidence="6" type="ORF">AWH56_10975</name>
</gene>
<accession>A0A1S2LYH0</accession>
<dbReference type="PANTHER" id="PTHR43335">
    <property type="entry name" value="ABC TRANSPORTER, ATP-BINDING PROTEIN"/>
    <property type="match status" value="1"/>
</dbReference>
<evidence type="ECO:0000256" key="3">
    <source>
        <dbReference type="ARBA" id="ARBA00022741"/>
    </source>
</evidence>
<keyword evidence="2" id="KW-0813">Transport</keyword>
<evidence type="ECO:0000259" key="5">
    <source>
        <dbReference type="PROSITE" id="PS50893"/>
    </source>
</evidence>
<dbReference type="InterPro" id="IPR017871">
    <property type="entry name" value="ABC_transporter-like_CS"/>
</dbReference>
<dbReference type="OrthoDB" id="9804819at2"/>
<dbReference type="Proteomes" id="UP000180175">
    <property type="component" value="Chromosome"/>
</dbReference>
<reference evidence="7 8" key="2">
    <citation type="journal article" date="2017" name="Genome Announc.">
        <title>Draft Genome Sequences of Four Alkaliphilic Bacteria Belonging to the Anaerobacillus Genus.</title>
        <authorList>
            <person name="Bassil N.M."/>
            <person name="Lloyd J.R."/>
        </authorList>
    </citation>
    <scope>NUCLEOTIDE SEQUENCE [LARGE SCALE GENOMIC DNA]</scope>
    <source>
        <strain evidence="7 8">NB2006</strain>
    </source>
</reference>
<dbReference type="SUPFAM" id="SSF52540">
    <property type="entry name" value="P-loop containing nucleoside triphosphate hydrolases"/>
    <property type="match status" value="1"/>
</dbReference>
<name>A0A1S2LYH0_9BACI</name>
<dbReference type="Pfam" id="PF00005">
    <property type="entry name" value="ABC_tran"/>
    <property type="match status" value="1"/>
</dbReference>
<reference evidence="7 8" key="3">
    <citation type="journal article" date="2019" name="Int. J. Syst. Evol. Microbiol.">
        <title>Anaerobacillus isosaccharinicus sp. nov., an alkaliphilic bacterium which degrades isosaccharinic acid.</title>
        <authorList>
            <person name="Bassil N.M."/>
            <person name="Lloyd J.R."/>
        </authorList>
    </citation>
    <scope>NUCLEOTIDE SEQUENCE [LARGE SCALE GENOMIC DNA]</scope>
    <source>
        <strain evidence="7 8">NB2006</strain>
    </source>
</reference>
<evidence type="ECO:0000313" key="8">
    <source>
        <dbReference type="Proteomes" id="UP000180175"/>
    </source>
</evidence>
<dbReference type="EMBL" id="LQXD01000099">
    <property type="protein sequence ID" value="OIJ16465.1"/>
    <property type="molecule type" value="Genomic_DNA"/>
</dbReference>
<dbReference type="PROSITE" id="PS50893">
    <property type="entry name" value="ABC_TRANSPORTER_2"/>
    <property type="match status" value="1"/>
</dbReference>
<dbReference type="KEGG" id="aia:AWH56_011840"/>
<dbReference type="AlphaFoldDB" id="A0A1S2LYH0"/>
<protein>
    <submittedName>
        <fullName evidence="7">ABC transporter ATP-binding protein</fullName>
    </submittedName>
</protein>
<proteinExistence type="inferred from homology"/>
<dbReference type="InterPro" id="IPR003439">
    <property type="entry name" value="ABC_transporter-like_ATP-bd"/>
</dbReference>
<sequence length="307" mass="34188">MNQEVLLEVTNLSKKIGNTTIIHDLSFQLKKGEIKGLLGPNGSGKTTILKMIVGLLKPTSGSVKINQFDLHNNFSKAIANVGAIIENPELYEYLSGYDNLLQFYRLSPYCSKNRVEEVIQLLEMEDYIDDKVRTYSLGMLQRLGLAQALLHHPSLLLLDEPTNGLDPSGIQDLRKYLKKLAKEGVSVIISSHLLAEIEMICDSVIILNDGQLISDEKLEDIQSSGEGSIYLFHFLKNADLQSLLSGHPLSNRVISLSTKSLSINLTEIEVAELNHFLISNQVKVVGIEKERTSLEDAFLAKVKGEWQ</sequence>
<evidence type="ECO:0000256" key="2">
    <source>
        <dbReference type="ARBA" id="ARBA00022448"/>
    </source>
</evidence>
<evidence type="ECO:0000256" key="1">
    <source>
        <dbReference type="ARBA" id="ARBA00005417"/>
    </source>
</evidence>
<keyword evidence="4 7" id="KW-0067">ATP-binding</keyword>
<dbReference type="SMART" id="SM00382">
    <property type="entry name" value="AAA"/>
    <property type="match status" value="1"/>
</dbReference>
<reference evidence="7" key="4">
    <citation type="submission" date="2020-10" db="EMBL/GenBank/DDBJ databases">
        <authorList>
            <person name="Bassil N.M."/>
            <person name="Lloyd J.R."/>
        </authorList>
    </citation>
    <scope>NUCLEOTIDE SEQUENCE</scope>
    <source>
        <strain evidence="7">NB2006</strain>
    </source>
</reference>